<name>A0A6J6C486_9ZZZZ</name>
<accession>A0A6J6C486</accession>
<dbReference type="AlphaFoldDB" id="A0A6J6C486"/>
<reference evidence="1" key="1">
    <citation type="submission" date="2020-05" db="EMBL/GenBank/DDBJ databases">
        <authorList>
            <person name="Chiriac C."/>
            <person name="Salcher M."/>
            <person name="Ghai R."/>
            <person name="Kavagutti S V."/>
        </authorList>
    </citation>
    <scope>NUCLEOTIDE SEQUENCE</scope>
</reference>
<evidence type="ECO:0000313" key="1">
    <source>
        <dbReference type="EMBL" id="CAB4545108.1"/>
    </source>
</evidence>
<organism evidence="1">
    <name type="scientific">freshwater metagenome</name>
    <dbReference type="NCBI Taxonomy" id="449393"/>
    <lineage>
        <taxon>unclassified sequences</taxon>
        <taxon>metagenomes</taxon>
        <taxon>ecological metagenomes</taxon>
    </lineage>
</organism>
<sequence>MNKQQWMASQARKRINMSLRLGLPLLALAFAAQIVIGSFSTVPTGARPGAETGGQQQMNDPNQEVTGGIANVGGVNGLGGPMNGNGGVSGSVVKGSSADPKAITKLGVTVLEFDGKTLVFDYFDIRITGHLSADLAPKWKNSLDLEPGKMAVLYVHEKTAFEGLEATDGETADIGEIVFIEARAN</sequence>
<protein>
    <submittedName>
        <fullName evidence="1">Unannotated protein</fullName>
    </submittedName>
</protein>
<gene>
    <name evidence="1" type="ORF">UFOPK1410_00916</name>
</gene>
<dbReference type="EMBL" id="CAEZSH010000134">
    <property type="protein sequence ID" value="CAB4545108.1"/>
    <property type="molecule type" value="Genomic_DNA"/>
</dbReference>
<proteinExistence type="predicted"/>